<comment type="cofactor">
    <cofactor evidence="5">
        <name>Mg(2+)</name>
        <dbReference type="ChEBI" id="CHEBI:18420"/>
    </cofactor>
    <cofactor evidence="5">
        <name>Mn(2+)</name>
        <dbReference type="ChEBI" id="CHEBI:29035"/>
    </cofactor>
    <text evidence="5">Probably binds two magnesium or manganese ions per subunit.</text>
</comment>
<feature type="site" description="Transition state stabilizer" evidence="6">
    <location>
        <position position="194"/>
    </location>
</feature>
<keyword evidence="5" id="KW-0464">Manganese</keyword>
<dbReference type="OrthoDB" id="391817at2759"/>
<dbReference type="SUPFAM" id="SSF56219">
    <property type="entry name" value="DNase I-like"/>
    <property type="match status" value="1"/>
</dbReference>
<dbReference type="InterPro" id="IPR004808">
    <property type="entry name" value="AP_endonuc_1"/>
</dbReference>
<evidence type="ECO:0000259" key="8">
    <source>
        <dbReference type="Pfam" id="PF03372"/>
    </source>
</evidence>
<dbReference type="GO" id="GO:0005634">
    <property type="term" value="C:nucleus"/>
    <property type="evidence" value="ECO:0007669"/>
    <property type="project" value="TreeGrafter"/>
</dbReference>
<dbReference type="GO" id="GO:0008311">
    <property type="term" value="F:double-stranded DNA 3'-5' DNA exonuclease activity"/>
    <property type="evidence" value="ECO:0007669"/>
    <property type="project" value="TreeGrafter"/>
</dbReference>
<feature type="domain" description="Endonuclease/exonuclease/phosphatase" evidence="8">
    <location>
        <begin position="6"/>
        <end position="343"/>
    </location>
</feature>
<dbReference type="EMBL" id="LSYV01000014">
    <property type="protein sequence ID" value="KXZ51325.1"/>
    <property type="molecule type" value="Genomic_DNA"/>
</dbReference>
<dbReference type="Gene3D" id="3.60.10.10">
    <property type="entry name" value="Endonuclease/exonuclease/phosphatase"/>
    <property type="match status" value="1"/>
</dbReference>
<dbReference type="GO" id="GO:0046872">
    <property type="term" value="F:metal ion binding"/>
    <property type="evidence" value="ECO:0007669"/>
    <property type="project" value="UniProtKB-KW"/>
</dbReference>
<feature type="binding site" evidence="5">
    <location>
        <position position="9"/>
    </location>
    <ligand>
        <name>Mg(2+)</name>
        <dbReference type="ChEBI" id="CHEBI:18420"/>
        <label>1</label>
    </ligand>
</feature>
<dbReference type="Pfam" id="PF03372">
    <property type="entry name" value="Exo_endo_phos"/>
    <property type="match status" value="1"/>
</dbReference>
<dbReference type="GO" id="GO:0003906">
    <property type="term" value="F:DNA-(apurinic or apyrimidinic site) endonuclease activity"/>
    <property type="evidence" value="ECO:0007669"/>
    <property type="project" value="TreeGrafter"/>
</dbReference>
<proteinExistence type="inferred from homology"/>
<comment type="similarity">
    <text evidence="1">Belongs to the DNA repair enzymes AP/ExoA family.</text>
</comment>
<protein>
    <recommendedName>
        <fullName evidence="8">Endonuclease/exonuclease/phosphatase domain-containing protein</fullName>
    </recommendedName>
</protein>
<feature type="region of interest" description="Disordered" evidence="7">
    <location>
        <begin position="226"/>
        <end position="257"/>
    </location>
</feature>
<evidence type="ECO:0000256" key="2">
    <source>
        <dbReference type="ARBA" id="ARBA00022723"/>
    </source>
</evidence>
<evidence type="ECO:0000256" key="5">
    <source>
        <dbReference type="PIRSR" id="PIRSR604808-2"/>
    </source>
</evidence>
<feature type="site" description="Important for catalytic activity" evidence="6">
    <location>
        <position position="329"/>
    </location>
</feature>
<evidence type="ECO:0000256" key="4">
    <source>
        <dbReference type="ARBA" id="ARBA00022842"/>
    </source>
</evidence>
<comment type="caution">
    <text evidence="9">The sequence shown here is derived from an EMBL/GenBank/DDBJ whole genome shotgun (WGS) entry which is preliminary data.</text>
</comment>
<keyword evidence="10" id="KW-1185">Reference proteome</keyword>
<keyword evidence="2 5" id="KW-0479">Metal-binding</keyword>
<dbReference type="AlphaFoldDB" id="A0A150GNH8"/>
<dbReference type="Proteomes" id="UP000075714">
    <property type="component" value="Unassembled WGS sequence"/>
</dbReference>
<feature type="binding site" evidence="5">
    <location>
        <position position="39"/>
    </location>
    <ligand>
        <name>Mg(2+)</name>
        <dbReference type="ChEBI" id="CHEBI:18420"/>
        <label>1</label>
    </ligand>
</feature>
<dbReference type="GO" id="GO:0006284">
    <property type="term" value="P:base-excision repair"/>
    <property type="evidence" value="ECO:0007669"/>
    <property type="project" value="TreeGrafter"/>
</dbReference>
<reference evidence="10" key="1">
    <citation type="journal article" date="2016" name="Nat. Commun.">
        <title>The Gonium pectorale genome demonstrates co-option of cell cycle regulation during the evolution of multicellularity.</title>
        <authorList>
            <person name="Hanschen E.R."/>
            <person name="Marriage T.N."/>
            <person name="Ferris P.J."/>
            <person name="Hamaji T."/>
            <person name="Toyoda A."/>
            <person name="Fujiyama A."/>
            <person name="Neme R."/>
            <person name="Noguchi H."/>
            <person name="Minakuchi Y."/>
            <person name="Suzuki M."/>
            <person name="Kawai-Toyooka H."/>
            <person name="Smith D.R."/>
            <person name="Sparks H."/>
            <person name="Anderson J."/>
            <person name="Bakaric R."/>
            <person name="Luria V."/>
            <person name="Karger A."/>
            <person name="Kirschner M.W."/>
            <person name="Durand P.M."/>
            <person name="Michod R.E."/>
            <person name="Nozaki H."/>
            <person name="Olson B.J."/>
        </authorList>
    </citation>
    <scope>NUCLEOTIDE SEQUENCE [LARGE SCALE GENOMIC DNA]</scope>
    <source>
        <strain evidence="10">NIES-2863</strain>
    </source>
</reference>
<dbReference type="PROSITE" id="PS51435">
    <property type="entry name" value="AP_NUCLEASE_F1_4"/>
    <property type="match status" value="1"/>
</dbReference>
<dbReference type="InterPro" id="IPR036691">
    <property type="entry name" value="Endo/exonu/phosph_ase_sf"/>
</dbReference>
<keyword evidence="4 5" id="KW-0460">Magnesium</keyword>
<dbReference type="GO" id="GO:0008081">
    <property type="term" value="F:phosphoric diester hydrolase activity"/>
    <property type="evidence" value="ECO:0007669"/>
    <property type="project" value="TreeGrafter"/>
</dbReference>
<evidence type="ECO:0000256" key="7">
    <source>
        <dbReference type="SAM" id="MobiDB-lite"/>
    </source>
</evidence>
<evidence type="ECO:0000256" key="3">
    <source>
        <dbReference type="ARBA" id="ARBA00022801"/>
    </source>
</evidence>
<evidence type="ECO:0000313" key="9">
    <source>
        <dbReference type="EMBL" id="KXZ51325.1"/>
    </source>
</evidence>
<keyword evidence="3" id="KW-0378">Hydrolase</keyword>
<sequence>MRLRLVTWNVNGLRRIVTAFGGLGPLLESLHADVVCFQETKLTRGMLERDLALADGWESFFAFTRGKVGYSGVATFCRRDVAVPRHAEEGFTGALALPPGVRPDSAAAAAALHPRWAAAGLGGEELLQLDGEGRVVVTDLGAVVVVNVYGPAITSEERAAERMGYKMRFYQALQLRLDDLLAGGRRVVMCGDLNIAPEPADVCGATPRDFNAQREDRAWLSALMTRGSAPPASESRSWAKPLSVGGASSGGGSDWAEGWAQEAGEDWTSDEDEAPAEALGTVGGRAAAAGAAAPFVDTFRAFHPQRQHAYTCWNTSSGARVNNYGSRIDHILAADGGALLPAPAGRAAGPSGGGAAGAAGTGATAPAAVAACPSWVVAARRQRWQRWQRLRIARSAVAAAARAVEAAAAAGAGDPAQGPATAASGS</sequence>
<gene>
    <name evidence="9" type="ORF">GPECTOR_13g812</name>
</gene>
<name>A0A150GNH8_GONPE</name>
<evidence type="ECO:0000256" key="6">
    <source>
        <dbReference type="PIRSR" id="PIRSR604808-3"/>
    </source>
</evidence>
<evidence type="ECO:0000256" key="1">
    <source>
        <dbReference type="ARBA" id="ARBA00007092"/>
    </source>
</evidence>
<feature type="binding site" evidence="5">
    <location>
        <position position="194"/>
    </location>
    <ligand>
        <name>Mg(2+)</name>
        <dbReference type="ChEBI" id="CHEBI:18420"/>
        <label>1</label>
    </ligand>
</feature>
<evidence type="ECO:0000313" key="10">
    <source>
        <dbReference type="Proteomes" id="UP000075714"/>
    </source>
</evidence>
<dbReference type="PANTHER" id="PTHR22748">
    <property type="entry name" value="AP ENDONUCLEASE"/>
    <property type="match status" value="1"/>
</dbReference>
<accession>A0A150GNH8</accession>
<dbReference type="STRING" id="33097.A0A150GNH8"/>
<dbReference type="InterPro" id="IPR005135">
    <property type="entry name" value="Endo/exonuclease/phosphatase"/>
</dbReference>
<dbReference type="PANTHER" id="PTHR22748:SF4">
    <property type="entry name" value="DNA-(APURINIC OR APYRIMIDINIC SITE) ENDONUCLEASE 2"/>
    <property type="match status" value="1"/>
</dbReference>
<feature type="binding site" evidence="5">
    <location>
        <position position="192"/>
    </location>
    <ligand>
        <name>Mg(2+)</name>
        <dbReference type="ChEBI" id="CHEBI:18420"/>
        <label>1</label>
    </ligand>
</feature>
<organism evidence="9 10">
    <name type="scientific">Gonium pectorale</name>
    <name type="common">Green alga</name>
    <dbReference type="NCBI Taxonomy" id="33097"/>
    <lineage>
        <taxon>Eukaryota</taxon>
        <taxon>Viridiplantae</taxon>
        <taxon>Chlorophyta</taxon>
        <taxon>core chlorophytes</taxon>
        <taxon>Chlorophyceae</taxon>
        <taxon>CS clade</taxon>
        <taxon>Chlamydomonadales</taxon>
        <taxon>Volvocaceae</taxon>
        <taxon>Gonium</taxon>
    </lineage>
</organism>